<keyword evidence="12 14" id="KW-0449">Lipoprotein</keyword>
<evidence type="ECO:0000256" key="13">
    <source>
        <dbReference type="SAM" id="SignalP"/>
    </source>
</evidence>
<comment type="subunit">
    <text evidence="3">Monomer.</text>
</comment>
<dbReference type="Gene3D" id="2.50.20.10">
    <property type="entry name" value="Lipoprotein localisation LolA/LolB/LppX"/>
    <property type="match status" value="1"/>
</dbReference>
<dbReference type="CDD" id="cd16326">
    <property type="entry name" value="LolB"/>
    <property type="match status" value="1"/>
</dbReference>
<dbReference type="InterPro" id="IPR004565">
    <property type="entry name" value="OM_lipoprot_LolB"/>
</dbReference>
<evidence type="ECO:0000313" key="15">
    <source>
        <dbReference type="Proteomes" id="UP000014115"/>
    </source>
</evidence>
<keyword evidence="6 13" id="KW-0732">Signal</keyword>
<proteinExistence type="inferred from homology"/>
<evidence type="ECO:0000256" key="3">
    <source>
        <dbReference type="ARBA" id="ARBA00011245"/>
    </source>
</evidence>
<keyword evidence="8" id="KW-0472">Membrane</keyword>
<keyword evidence="7" id="KW-0653">Protein transport</keyword>
<dbReference type="PROSITE" id="PS51257">
    <property type="entry name" value="PROKAR_LIPOPROTEIN"/>
    <property type="match status" value="1"/>
</dbReference>
<accession>K2KJL9</accession>
<feature type="signal peptide" evidence="13">
    <location>
        <begin position="1"/>
        <end position="17"/>
    </location>
</feature>
<keyword evidence="15" id="KW-1185">Reference proteome</keyword>
<name>K2KJL9_9GAMM</name>
<dbReference type="GO" id="GO:0009279">
    <property type="term" value="C:cell outer membrane"/>
    <property type="evidence" value="ECO:0007669"/>
    <property type="project" value="UniProtKB-SubCell"/>
</dbReference>
<comment type="subcellular location">
    <subcellularLocation>
        <location evidence="1">Cell outer membrane</location>
        <topology evidence="1">Lipid-anchor</topology>
    </subcellularLocation>
</comment>
<protein>
    <recommendedName>
        <fullName evidence="4">Outer-membrane lipoprotein LolB</fullName>
    </recommendedName>
</protein>
<dbReference type="EMBL" id="AMRG01000011">
    <property type="protein sequence ID" value="EKE82784.1"/>
    <property type="molecule type" value="Genomic_DNA"/>
</dbReference>
<dbReference type="STRING" id="740709.A10D4_09269"/>
<keyword evidence="11" id="KW-0998">Cell outer membrane</keyword>
<evidence type="ECO:0000256" key="4">
    <source>
        <dbReference type="ARBA" id="ARBA00016202"/>
    </source>
</evidence>
<evidence type="ECO:0000256" key="8">
    <source>
        <dbReference type="ARBA" id="ARBA00023136"/>
    </source>
</evidence>
<keyword evidence="5" id="KW-0813">Transport</keyword>
<dbReference type="RefSeq" id="WP_008489134.1">
    <property type="nucleotide sequence ID" value="NZ_AMRG01000011.1"/>
</dbReference>
<gene>
    <name evidence="14" type="ORF">A10D4_09269</name>
</gene>
<evidence type="ECO:0000313" key="14">
    <source>
        <dbReference type="EMBL" id="EKE82784.1"/>
    </source>
</evidence>
<evidence type="ECO:0000256" key="12">
    <source>
        <dbReference type="ARBA" id="ARBA00023288"/>
    </source>
</evidence>
<dbReference type="SUPFAM" id="SSF89392">
    <property type="entry name" value="Prokaryotic lipoproteins and lipoprotein localization factors"/>
    <property type="match status" value="1"/>
</dbReference>
<organism evidence="14 15">
    <name type="scientific">Idiomarina xiamenensis 10-D-4</name>
    <dbReference type="NCBI Taxonomy" id="740709"/>
    <lineage>
        <taxon>Bacteria</taxon>
        <taxon>Pseudomonadati</taxon>
        <taxon>Pseudomonadota</taxon>
        <taxon>Gammaproteobacteria</taxon>
        <taxon>Alteromonadales</taxon>
        <taxon>Idiomarinaceae</taxon>
        <taxon>Idiomarina</taxon>
    </lineage>
</organism>
<dbReference type="eggNOG" id="COG3017">
    <property type="taxonomic scope" value="Bacteria"/>
</dbReference>
<dbReference type="AlphaFoldDB" id="K2KJL9"/>
<dbReference type="GO" id="GO:0015031">
    <property type="term" value="P:protein transport"/>
    <property type="evidence" value="ECO:0007669"/>
    <property type="project" value="UniProtKB-KW"/>
</dbReference>
<feature type="chain" id="PRO_5003862396" description="Outer-membrane lipoprotein LolB" evidence="13">
    <location>
        <begin position="18"/>
        <end position="209"/>
    </location>
</feature>
<evidence type="ECO:0000256" key="5">
    <source>
        <dbReference type="ARBA" id="ARBA00022448"/>
    </source>
</evidence>
<comment type="similarity">
    <text evidence="2">Belongs to the LolB family.</text>
</comment>
<evidence type="ECO:0000256" key="2">
    <source>
        <dbReference type="ARBA" id="ARBA00009696"/>
    </source>
</evidence>
<sequence>MRLLICTCLLLLLSACASRPPQPSYQANQVDQHLIAEQQQRLANLNDWQLDGQVAVFDLVADERHAVYLRWQQTATHLSMRFSHPLKGTLATLEASAKGAILTDDEGQQWRDRDVKRLLARVLNLQLPIATMQQLVIGRQPSAAENLHYYQDGHIAELALTLSDQRWSAQLQDYRAVRNDLLKLPHAVELTSPQYRIKVKVSQWTLAPQ</sequence>
<evidence type="ECO:0000256" key="10">
    <source>
        <dbReference type="ARBA" id="ARBA00023186"/>
    </source>
</evidence>
<dbReference type="PATRIC" id="fig|740709.3.peg.1876"/>
<evidence type="ECO:0000256" key="11">
    <source>
        <dbReference type="ARBA" id="ARBA00023237"/>
    </source>
</evidence>
<evidence type="ECO:0000256" key="7">
    <source>
        <dbReference type="ARBA" id="ARBA00022927"/>
    </source>
</evidence>
<dbReference type="OrthoDB" id="6237392at2"/>
<evidence type="ECO:0000256" key="6">
    <source>
        <dbReference type="ARBA" id="ARBA00022729"/>
    </source>
</evidence>
<comment type="caution">
    <text evidence="14">The sequence shown here is derived from an EMBL/GenBank/DDBJ whole genome shotgun (WGS) entry which is preliminary data.</text>
</comment>
<keyword evidence="9" id="KW-0564">Palmitate</keyword>
<evidence type="ECO:0000256" key="1">
    <source>
        <dbReference type="ARBA" id="ARBA00004459"/>
    </source>
</evidence>
<reference evidence="14 15" key="1">
    <citation type="journal article" date="2012" name="J. Bacteriol.">
        <title>Genome Sequence of Idiomarina xiamenensis Type Strain 10-D-4.</title>
        <authorList>
            <person name="Lai Q."/>
            <person name="Wang L."/>
            <person name="Wang W."/>
            <person name="Shao Z."/>
        </authorList>
    </citation>
    <scope>NUCLEOTIDE SEQUENCE [LARGE SCALE GENOMIC DNA]</scope>
    <source>
        <strain evidence="14 15">10-D-4</strain>
    </source>
</reference>
<dbReference type="NCBIfam" id="TIGR00548">
    <property type="entry name" value="lolB"/>
    <property type="match status" value="1"/>
</dbReference>
<dbReference type="Proteomes" id="UP000014115">
    <property type="component" value="Unassembled WGS sequence"/>
</dbReference>
<keyword evidence="10" id="KW-0143">Chaperone</keyword>
<dbReference type="InterPro" id="IPR029046">
    <property type="entry name" value="LolA/LolB/LppX"/>
</dbReference>
<evidence type="ECO:0000256" key="9">
    <source>
        <dbReference type="ARBA" id="ARBA00023139"/>
    </source>
</evidence>
<dbReference type="Pfam" id="PF03550">
    <property type="entry name" value="LolB"/>
    <property type="match status" value="1"/>
</dbReference>